<dbReference type="Proteomes" id="UP000053989">
    <property type="component" value="Unassembled WGS sequence"/>
</dbReference>
<keyword evidence="11" id="KW-1185">Reference proteome</keyword>
<evidence type="ECO:0000256" key="5">
    <source>
        <dbReference type="ARBA" id="ARBA00022801"/>
    </source>
</evidence>
<evidence type="ECO:0000256" key="6">
    <source>
        <dbReference type="ARBA" id="ARBA00022842"/>
    </source>
</evidence>
<dbReference type="GO" id="GO:0008409">
    <property type="term" value="F:5'-3' exonuclease activity"/>
    <property type="evidence" value="ECO:0007669"/>
    <property type="project" value="TreeGrafter"/>
</dbReference>
<dbReference type="GO" id="GO:0046872">
    <property type="term" value="F:metal ion binding"/>
    <property type="evidence" value="ECO:0007669"/>
    <property type="project" value="UniProtKB-KW"/>
</dbReference>
<evidence type="ECO:0000313" key="10">
    <source>
        <dbReference type="EMBL" id="KIM70738.1"/>
    </source>
</evidence>
<dbReference type="InterPro" id="IPR006086">
    <property type="entry name" value="XPG-I_dom"/>
</dbReference>
<feature type="domain" description="XPG-I" evidence="8">
    <location>
        <begin position="394"/>
        <end position="464"/>
    </location>
</feature>
<dbReference type="Gene3D" id="1.10.150.20">
    <property type="entry name" value="5' to 3' exonuclease, C-terminal subdomain"/>
    <property type="match status" value="1"/>
</dbReference>
<organism evidence="10 11">
    <name type="scientific">Scleroderma citrinum Foug A</name>
    <dbReference type="NCBI Taxonomy" id="1036808"/>
    <lineage>
        <taxon>Eukaryota</taxon>
        <taxon>Fungi</taxon>
        <taxon>Dikarya</taxon>
        <taxon>Basidiomycota</taxon>
        <taxon>Agaricomycotina</taxon>
        <taxon>Agaricomycetes</taxon>
        <taxon>Agaricomycetidae</taxon>
        <taxon>Boletales</taxon>
        <taxon>Sclerodermatineae</taxon>
        <taxon>Sclerodermataceae</taxon>
        <taxon>Scleroderma</taxon>
    </lineage>
</organism>
<dbReference type="STRING" id="1036808.A0A0C3AAF1"/>
<evidence type="ECO:0008006" key="12">
    <source>
        <dbReference type="Google" id="ProtNLM"/>
    </source>
</evidence>
<dbReference type="SMART" id="SM00484">
    <property type="entry name" value="XPGI"/>
    <property type="match status" value="1"/>
</dbReference>
<reference evidence="10 11" key="1">
    <citation type="submission" date="2014-04" db="EMBL/GenBank/DDBJ databases">
        <authorList>
            <consortium name="DOE Joint Genome Institute"/>
            <person name="Kuo A."/>
            <person name="Kohler A."/>
            <person name="Nagy L.G."/>
            <person name="Floudas D."/>
            <person name="Copeland A."/>
            <person name="Barry K.W."/>
            <person name="Cichocki N."/>
            <person name="Veneault-Fourrey C."/>
            <person name="LaButti K."/>
            <person name="Lindquist E.A."/>
            <person name="Lipzen A."/>
            <person name="Lundell T."/>
            <person name="Morin E."/>
            <person name="Murat C."/>
            <person name="Sun H."/>
            <person name="Tunlid A."/>
            <person name="Henrissat B."/>
            <person name="Grigoriev I.V."/>
            <person name="Hibbett D.S."/>
            <person name="Martin F."/>
            <person name="Nordberg H.P."/>
            <person name="Cantor M.N."/>
            <person name="Hua S.X."/>
        </authorList>
    </citation>
    <scope>NUCLEOTIDE SEQUENCE [LARGE SCALE GENOMIC DNA]</scope>
    <source>
        <strain evidence="10 11">Foug A</strain>
    </source>
</reference>
<dbReference type="SMART" id="SM00279">
    <property type="entry name" value="HhH2"/>
    <property type="match status" value="1"/>
</dbReference>
<accession>A0A0C3AAF1</accession>
<dbReference type="SUPFAM" id="SSF88723">
    <property type="entry name" value="PIN domain-like"/>
    <property type="match status" value="1"/>
</dbReference>
<evidence type="ECO:0000256" key="7">
    <source>
        <dbReference type="SAM" id="MobiDB-lite"/>
    </source>
</evidence>
<keyword evidence="6" id="KW-0460">Magnesium</keyword>
<evidence type="ECO:0000256" key="2">
    <source>
        <dbReference type="ARBA" id="ARBA00022722"/>
    </source>
</evidence>
<dbReference type="HOGENOM" id="CLU_021984_0_0_1"/>
<proteinExistence type="predicted"/>
<evidence type="ECO:0000259" key="8">
    <source>
        <dbReference type="SMART" id="SM00484"/>
    </source>
</evidence>
<dbReference type="InParanoid" id="A0A0C3AAF1"/>
<evidence type="ECO:0000256" key="3">
    <source>
        <dbReference type="ARBA" id="ARBA00022723"/>
    </source>
</evidence>
<dbReference type="InterPro" id="IPR008918">
    <property type="entry name" value="HhH2"/>
</dbReference>
<evidence type="ECO:0000313" key="11">
    <source>
        <dbReference type="Proteomes" id="UP000053989"/>
    </source>
</evidence>
<dbReference type="EMBL" id="KN822004">
    <property type="protein sequence ID" value="KIM70738.1"/>
    <property type="molecule type" value="Genomic_DNA"/>
</dbReference>
<dbReference type="PANTHER" id="PTHR11081:SF9">
    <property type="entry name" value="FLAP ENDONUCLEASE 1"/>
    <property type="match status" value="1"/>
</dbReference>
<feature type="compositionally biased region" description="Polar residues" evidence="7">
    <location>
        <begin position="147"/>
        <end position="182"/>
    </location>
</feature>
<dbReference type="AlphaFoldDB" id="A0A0C3AAF1"/>
<gene>
    <name evidence="10" type="ORF">SCLCIDRAFT_1206906</name>
</gene>
<sequence length="589" mass="65884">MGVLGLTPFLLKTCPHVIKKLPERLTSLQGKTVVIDGTLITQRLHFAPMPHHHRHVLGWHRILTEFKECDVRAICVFDGQERSAAKAREVERRKEIHRMDSARRSIEIARLNRLQLLMHLLPHYRSLQATDRQRITEDLGKMVDSRLPSSHAVQDSYHSGSTVPRRNTGSAAQAWQTPSLHSPHQPDPHFYEYGGFTGEDLEDVLEASNGHLFDVAHHHEASGIYEADRDGSALDASQYTRSSNLLDDPGAASPIVFWGDAGQDAGRHWSSISEEPYLQPENIQLALSALYSEFRKGLDQITSIPLPFDVPVTSDFVPDPTEAGIEYAMSKSQLQMTMDEGRIWQSLMTSFLPAETEEALGSLASKSSAISYSYHRRTNLPSTETYDECKEIIHSMGVPCIAATGPFEAEALASSLVIHGHADFVASEDTDVLVYDAPLIRNIANRDCPLIVVSALDVHNALELDRSRFIDFILLLGTDFSQRIKNIGPQRALKFIKEYGSIEAIVEHEAKYPPRIPVAAYLAQVEVARTVFKTLPPIPPPELLQPSETDPAAVSYIIQKYRLQRVLHEHWDHESALAGNYFHDNPSVT</sequence>
<name>A0A0C3AAF1_9AGAM</name>
<dbReference type="Pfam" id="PF00752">
    <property type="entry name" value="XPG_N"/>
    <property type="match status" value="1"/>
</dbReference>
<evidence type="ECO:0000256" key="4">
    <source>
        <dbReference type="ARBA" id="ARBA00022759"/>
    </source>
</evidence>
<dbReference type="InterPro" id="IPR006084">
    <property type="entry name" value="XPG/Rad2"/>
</dbReference>
<dbReference type="InterPro" id="IPR006085">
    <property type="entry name" value="XPG_DNA_repair_N"/>
</dbReference>
<feature type="region of interest" description="Disordered" evidence="7">
    <location>
        <begin position="147"/>
        <end position="187"/>
    </location>
</feature>
<keyword evidence="4" id="KW-0255">Endonuclease</keyword>
<reference evidence="11" key="2">
    <citation type="submission" date="2015-01" db="EMBL/GenBank/DDBJ databases">
        <title>Evolutionary Origins and Diversification of the Mycorrhizal Mutualists.</title>
        <authorList>
            <consortium name="DOE Joint Genome Institute"/>
            <consortium name="Mycorrhizal Genomics Consortium"/>
            <person name="Kohler A."/>
            <person name="Kuo A."/>
            <person name="Nagy L.G."/>
            <person name="Floudas D."/>
            <person name="Copeland A."/>
            <person name="Barry K.W."/>
            <person name="Cichocki N."/>
            <person name="Veneault-Fourrey C."/>
            <person name="LaButti K."/>
            <person name="Lindquist E.A."/>
            <person name="Lipzen A."/>
            <person name="Lundell T."/>
            <person name="Morin E."/>
            <person name="Murat C."/>
            <person name="Riley R."/>
            <person name="Ohm R."/>
            <person name="Sun H."/>
            <person name="Tunlid A."/>
            <person name="Henrissat B."/>
            <person name="Grigoriev I.V."/>
            <person name="Hibbett D.S."/>
            <person name="Martin F."/>
        </authorList>
    </citation>
    <scope>NUCLEOTIDE SEQUENCE [LARGE SCALE GENOMIC DNA]</scope>
    <source>
        <strain evidence="11">Foug A</strain>
    </source>
</reference>
<dbReference type="GO" id="GO:0003677">
    <property type="term" value="F:DNA binding"/>
    <property type="evidence" value="ECO:0007669"/>
    <property type="project" value="InterPro"/>
</dbReference>
<dbReference type="Pfam" id="PF00867">
    <property type="entry name" value="XPG_I"/>
    <property type="match status" value="1"/>
</dbReference>
<dbReference type="SUPFAM" id="SSF47807">
    <property type="entry name" value="5' to 3' exonuclease, C-terminal subdomain"/>
    <property type="match status" value="1"/>
</dbReference>
<dbReference type="GO" id="GO:0005737">
    <property type="term" value="C:cytoplasm"/>
    <property type="evidence" value="ECO:0007669"/>
    <property type="project" value="TreeGrafter"/>
</dbReference>
<dbReference type="GO" id="GO:0006281">
    <property type="term" value="P:DNA repair"/>
    <property type="evidence" value="ECO:0007669"/>
    <property type="project" value="UniProtKB-ARBA"/>
</dbReference>
<dbReference type="PANTHER" id="PTHR11081">
    <property type="entry name" value="FLAP ENDONUCLEASE FAMILY MEMBER"/>
    <property type="match status" value="1"/>
</dbReference>
<dbReference type="PRINTS" id="PR00853">
    <property type="entry name" value="XPGRADSUPER"/>
</dbReference>
<comment type="cofactor">
    <cofactor evidence="1">
        <name>Mg(2+)</name>
        <dbReference type="ChEBI" id="CHEBI:18420"/>
    </cofactor>
</comment>
<dbReference type="GO" id="GO:0017108">
    <property type="term" value="F:5'-flap endonuclease activity"/>
    <property type="evidence" value="ECO:0007669"/>
    <property type="project" value="TreeGrafter"/>
</dbReference>
<protein>
    <recommendedName>
        <fullName evidence="12">PIN domain-like protein</fullName>
    </recommendedName>
</protein>
<dbReference type="GO" id="GO:0005634">
    <property type="term" value="C:nucleus"/>
    <property type="evidence" value="ECO:0007669"/>
    <property type="project" value="TreeGrafter"/>
</dbReference>
<evidence type="ECO:0000256" key="1">
    <source>
        <dbReference type="ARBA" id="ARBA00001946"/>
    </source>
</evidence>
<dbReference type="SMART" id="SM00485">
    <property type="entry name" value="XPGN"/>
    <property type="match status" value="1"/>
</dbReference>
<keyword evidence="2" id="KW-0540">Nuclease</keyword>
<keyword evidence="3" id="KW-0479">Metal-binding</keyword>
<keyword evidence="5" id="KW-0378">Hydrolase</keyword>
<dbReference type="Gene3D" id="3.40.50.1010">
    <property type="entry name" value="5'-nuclease"/>
    <property type="match status" value="2"/>
</dbReference>
<feature type="domain" description="XPG N-terminal" evidence="9">
    <location>
        <begin position="1"/>
        <end position="100"/>
    </location>
</feature>
<dbReference type="OrthoDB" id="31113at2759"/>
<dbReference type="InterPro" id="IPR029060">
    <property type="entry name" value="PIN-like_dom_sf"/>
</dbReference>
<dbReference type="InterPro" id="IPR036279">
    <property type="entry name" value="5-3_exonuclease_C_sf"/>
</dbReference>
<evidence type="ECO:0000259" key="9">
    <source>
        <dbReference type="SMART" id="SM00485"/>
    </source>
</evidence>